<feature type="transmembrane region" description="Helical" evidence="2">
    <location>
        <begin position="40"/>
        <end position="61"/>
    </location>
</feature>
<reference evidence="4" key="2">
    <citation type="submission" date="2016-08" db="EMBL/GenBank/DDBJ databases">
        <authorList>
            <person name="Seilhamer J.J."/>
        </authorList>
    </citation>
    <scope>NUCLEOTIDE SEQUENCE [LARGE SCALE GENOMIC DNA]</scope>
    <source>
        <strain evidence="4">UTMC102</strain>
    </source>
</reference>
<dbReference type="EMBL" id="JACCHL010000001">
    <property type="protein sequence ID" value="NYH50936.1"/>
    <property type="molecule type" value="Genomic_DNA"/>
</dbReference>
<gene>
    <name evidence="3" type="ORF">HNR06_000525</name>
    <name evidence="4" type="ORF">NOSIN_13810</name>
</gene>
<dbReference type="STRING" id="501010.NOSIN_13810"/>
<dbReference type="RefSeq" id="WP_077691166.1">
    <property type="nucleotide sequence ID" value="NZ_JACCHL010000001.1"/>
</dbReference>
<accession>A0A1V3C2S1</accession>
<evidence type="ECO:0000256" key="1">
    <source>
        <dbReference type="SAM" id="MobiDB-lite"/>
    </source>
</evidence>
<feature type="region of interest" description="Disordered" evidence="1">
    <location>
        <begin position="64"/>
        <end position="112"/>
    </location>
</feature>
<dbReference type="NCBIfam" id="NF041681">
    <property type="entry name" value="HGxxPAAW"/>
    <property type="match status" value="1"/>
</dbReference>
<dbReference type="AlphaFoldDB" id="A0A1V3C2S1"/>
<keyword evidence="2" id="KW-0472">Membrane</keyword>
<protein>
    <submittedName>
        <fullName evidence="4">Uncharacterized protein</fullName>
    </submittedName>
</protein>
<reference evidence="5" key="1">
    <citation type="submission" date="2016-08" db="EMBL/GenBank/DDBJ databases">
        <authorList>
            <person name="Tokovenko B."/>
            <person name="Kalinowski J."/>
        </authorList>
    </citation>
    <scope>NUCLEOTIDE SEQUENCE [LARGE SCALE GENOMIC DNA]</scope>
    <source>
        <strain evidence="5">UTMC102</strain>
    </source>
</reference>
<evidence type="ECO:0000256" key="2">
    <source>
        <dbReference type="SAM" id="Phobius"/>
    </source>
</evidence>
<evidence type="ECO:0000313" key="4">
    <source>
        <dbReference type="EMBL" id="OOC54749.1"/>
    </source>
</evidence>
<proteinExistence type="predicted"/>
<name>A0A1V3C2S1_9ACTN</name>
<evidence type="ECO:0000313" key="6">
    <source>
        <dbReference type="Proteomes" id="UP000584931"/>
    </source>
</evidence>
<dbReference type="Proteomes" id="UP000189004">
    <property type="component" value="Unassembled WGS sequence"/>
</dbReference>
<evidence type="ECO:0000313" key="3">
    <source>
        <dbReference type="EMBL" id="NYH50936.1"/>
    </source>
</evidence>
<keyword evidence="5" id="KW-1185">Reference proteome</keyword>
<reference evidence="3 6" key="3">
    <citation type="submission" date="2020-07" db="EMBL/GenBank/DDBJ databases">
        <title>Sequencing the genomes of 1000 actinobacteria strains.</title>
        <authorList>
            <person name="Klenk H.-P."/>
        </authorList>
    </citation>
    <scope>NUCLEOTIDE SEQUENCE [LARGE SCALE GENOMIC DNA]</scope>
    <source>
        <strain evidence="3 6">DSM 45278</strain>
    </source>
</reference>
<organism evidence="4 5">
    <name type="scientific">Nocardiopsis sinuspersici</name>
    <dbReference type="NCBI Taxonomy" id="501010"/>
    <lineage>
        <taxon>Bacteria</taxon>
        <taxon>Bacillati</taxon>
        <taxon>Actinomycetota</taxon>
        <taxon>Actinomycetes</taxon>
        <taxon>Streptosporangiales</taxon>
        <taxon>Nocardiopsidaceae</taxon>
        <taxon>Nocardiopsis</taxon>
    </lineage>
</organism>
<keyword evidence="2" id="KW-0812">Transmembrane</keyword>
<accession>A0A7Y9X841</accession>
<feature type="compositionally biased region" description="Low complexity" evidence="1">
    <location>
        <begin position="86"/>
        <end position="101"/>
    </location>
</feature>
<comment type="caution">
    <text evidence="4">The sequence shown here is derived from an EMBL/GenBank/DDBJ whole genome shotgun (WGS) entry which is preliminary data.</text>
</comment>
<dbReference type="EMBL" id="MCOK01000001">
    <property type="protein sequence ID" value="OOC54749.1"/>
    <property type="molecule type" value="Genomic_DNA"/>
</dbReference>
<feature type="compositionally biased region" description="Basic and acidic residues" evidence="1">
    <location>
        <begin position="67"/>
        <end position="85"/>
    </location>
</feature>
<sequence>MADEHHEDHGNTVSAWFLTISWIVVWSAAAFVIVFSGGDVLLWTAVALGVSVVLAAIAGAMKKAGLGRKEPRPVPPTREEWEAGRKAAAAQAEPAAAQPGPALDPDAESARA</sequence>
<evidence type="ECO:0000313" key="5">
    <source>
        <dbReference type="Proteomes" id="UP000189004"/>
    </source>
</evidence>
<feature type="transmembrane region" description="Helical" evidence="2">
    <location>
        <begin position="12"/>
        <end position="34"/>
    </location>
</feature>
<dbReference type="OrthoDB" id="3431983at2"/>
<dbReference type="Proteomes" id="UP000584931">
    <property type="component" value="Unassembled WGS sequence"/>
</dbReference>
<keyword evidence="2" id="KW-1133">Transmembrane helix</keyword>